<accession>A0AAX4IVT9</accession>
<reference evidence="2" key="1">
    <citation type="journal article" date="2023" name="bioRxiv">
        <title>Complete genome of the Medicago anthracnose fungus, Colletotrichum destructivum, reveals a mini-chromosome-like region within a core chromosome.</title>
        <authorList>
            <person name="Lapalu N."/>
            <person name="Simon A."/>
            <person name="Lu A."/>
            <person name="Plaumann P.-L."/>
            <person name="Amselem J."/>
            <person name="Pigne S."/>
            <person name="Auger A."/>
            <person name="Koch C."/>
            <person name="Dallery J.-F."/>
            <person name="O'Connell R.J."/>
        </authorList>
    </citation>
    <scope>NUCLEOTIDE SEQUENCE [LARGE SCALE GENOMIC DNA]</scope>
    <source>
        <strain evidence="2">CBS 520.97</strain>
    </source>
</reference>
<organism evidence="1 2">
    <name type="scientific">Colletotrichum destructivum</name>
    <dbReference type="NCBI Taxonomy" id="34406"/>
    <lineage>
        <taxon>Eukaryota</taxon>
        <taxon>Fungi</taxon>
        <taxon>Dikarya</taxon>
        <taxon>Ascomycota</taxon>
        <taxon>Pezizomycotina</taxon>
        <taxon>Sordariomycetes</taxon>
        <taxon>Hypocreomycetidae</taxon>
        <taxon>Glomerellales</taxon>
        <taxon>Glomerellaceae</taxon>
        <taxon>Colletotrichum</taxon>
        <taxon>Colletotrichum destructivum species complex</taxon>
    </lineage>
</organism>
<evidence type="ECO:0000313" key="2">
    <source>
        <dbReference type="Proteomes" id="UP001322277"/>
    </source>
</evidence>
<dbReference type="RefSeq" id="XP_062784611.1">
    <property type="nucleotide sequence ID" value="XM_062928560.1"/>
</dbReference>
<gene>
    <name evidence="1" type="ORF">CDEST_12404</name>
</gene>
<name>A0AAX4IVT9_9PEZI</name>
<sequence length="97" mass="10726">MCLPDRHPSFPRFPSLHYQATLPQKSHGWSKGNRPMWDVALGVQQNEQKPNSRTLEPTIDPSNLLEQAPALPNVPSSSSIFPSAALALLRKPETDKG</sequence>
<dbReference type="AlphaFoldDB" id="A0AAX4IVT9"/>
<dbReference type="GeneID" id="87948904"/>
<proteinExistence type="predicted"/>
<protein>
    <submittedName>
        <fullName evidence="1">Uncharacterized protein</fullName>
    </submittedName>
</protein>
<dbReference type="KEGG" id="cdet:87948904"/>
<keyword evidence="2" id="KW-1185">Reference proteome</keyword>
<dbReference type="EMBL" id="CP137312">
    <property type="protein sequence ID" value="WQF87390.1"/>
    <property type="molecule type" value="Genomic_DNA"/>
</dbReference>
<evidence type="ECO:0000313" key="1">
    <source>
        <dbReference type="EMBL" id="WQF87390.1"/>
    </source>
</evidence>
<dbReference type="Proteomes" id="UP001322277">
    <property type="component" value="Chromosome 8"/>
</dbReference>